<evidence type="ECO:0000313" key="1">
    <source>
        <dbReference type="EMBL" id="NNA99450.1"/>
    </source>
</evidence>
<evidence type="ECO:0000313" key="2">
    <source>
        <dbReference type="Proteomes" id="UP000542111"/>
    </source>
</evidence>
<comment type="caution">
    <text evidence="1">The sequence shown here is derived from an EMBL/GenBank/DDBJ whole genome shotgun (WGS) entry which is preliminary data.</text>
</comment>
<dbReference type="EMBL" id="JAAQYP010000103">
    <property type="protein sequence ID" value="NNA99450.1"/>
    <property type="molecule type" value="Genomic_DNA"/>
</dbReference>
<protein>
    <submittedName>
        <fullName evidence="1">Uncharacterized protein</fullName>
    </submittedName>
</protein>
<proteinExistence type="predicted"/>
<organism evidence="1 2">
    <name type="scientific">Pseudomonas gessardii</name>
    <dbReference type="NCBI Taxonomy" id="78544"/>
    <lineage>
        <taxon>Bacteria</taxon>
        <taxon>Pseudomonadati</taxon>
        <taxon>Pseudomonadota</taxon>
        <taxon>Gammaproteobacteria</taxon>
        <taxon>Pseudomonadales</taxon>
        <taxon>Pseudomonadaceae</taxon>
        <taxon>Pseudomonas</taxon>
    </lineage>
</organism>
<dbReference type="AlphaFoldDB" id="A0A7Y1QPR7"/>
<sequence>MARLVTKDDCLAEIKRFFKYYMAYCQSPDPDAVREVLASTYSINDKVRKAGYPSFFDSDEFLAIKVIRNYAIHQAEIYNSAKALPLISEVPVEADLCILCLIPQDVIEAICENTNPEGRVAIKKSCVYYKNHVDIYPCIFNFGVQLFLYTERNNLDVSTSEYLDFKNSIEFERKHNYPHHVKGGFRLPHGGDINEFIESGLHSIEKRNELQGLLYTEKEGMFTFKGVI</sequence>
<gene>
    <name evidence="1" type="ORF">HBO33_30405</name>
</gene>
<name>A0A7Y1QPR7_9PSED</name>
<dbReference type="RefSeq" id="WP_169899475.1">
    <property type="nucleotide sequence ID" value="NZ_JAAQYP010000103.1"/>
</dbReference>
<dbReference type="Proteomes" id="UP000542111">
    <property type="component" value="Unassembled WGS sequence"/>
</dbReference>
<reference evidence="1 2" key="1">
    <citation type="journal article" date="2020" name="Front. Microbiol.">
        <title>Genetic Organization of the aprX-lipA2 Operon Affects the Proteolytic Potential of Pseudomonas Species in Milk.</title>
        <authorList>
            <person name="Maier C."/>
            <person name="Huptas C."/>
            <person name="von Neubeck M."/>
            <person name="Scherer S."/>
            <person name="Wenning M."/>
            <person name="Lucking G."/>
        </authorList>
    </citation>
    <scope>NUCLEOTIDE SEQUENCE [LARGE SCALE GENOMIC DNA]</scope>
    <source>
        <strain evidence="1 2">G4779</strain>
    </source>
</reference>
<accession>A0A7Y1QPR7</accession>